<sequence>MKKVVSTLLLFFLILGCKKVETKTEGINIEQKKQMVNIILFFPDRTNKFLKAEARDVVFDKSLERTILNELIKGPKTLGLVNAIPNGTRILSINKNEDILVVNLSNEFIKNHPGGIDKERATLYSIVNSLTEIPGVKGVQFQIGGRKYDTYKGNISINAPLRRNRDLFIRDKKMLPNEVLKLQMNLEKQGKWLEAYLLMSDDENNTYRKYFDDYVKEMEESKALGFLNADFVVDGYTLDPSKLKARVKVNFYEMDASGKKILGKDLYFTVVKINGAWMVDWLTAQ</sequence>
<organism evidence="2 3">
    <name type="scientific">Caloramator mitchellensis</name>
    <dbReference type="NCBI Taxonomy" id="908809"/>
    <lineage>
        <taxon>Bacteria</taxon>
        <taxon>Bacillati</taxon>
        <taxon>Bacillota</taxon>
        <taxon>Clostridia</taxon>
        <taxon>Eubacteriales</taxon>
        <taxon>Clostridiaceae</taxon>
        <taxon>Caloramator</taxon>
    </lineage>
</organism>
<reference evidence="2 3" key="1">
    <citation type="submission" date="2015-09" db="EMBL/GenBank/DDBJ databases">
        <title>Draft genome sequence of a Caloramator mitchellensis, a moderate thermophile from the Great Artesian Basin of Australia.</title>
        <authorList>
            <person name="Patel B.K."/>
        </authorList>
    </citation>
    <scope>NUCLEOTIDE SEQUENCE [LARGE SCALE GENOMIC DNA]</scope>
    <source>
        <strain evidence="2 3">VF08</strain>
    </source>
</reference>
<dbReference type="STRING" id="908809.ABG79_01682"/>
<evidence type="ECO:0000259" key="1">
    <source>
        <dbReference type="SMART" id="SM00909"/>
    </source>
</evidence>
<comment type="caution">
    <text evidence="2">The sequence shown here is derived from an EMBL/GenBank/DDBJ whole genome shotgun (WGS) entry which is preliminary data.</text>
</comment>
<evidence type="ECO:0000313" key="2">
    <source>
        <dbReference type="EMBL" id="KRQ86476.1"/>
    </source>
</evidence>
<dbReference type="OrthoDB" id="9809406at2"/>
<dbReference type="SMART" id="SM00909">
    <property type="entry name" value="Germane"/>
    <property type="match status" value="1"/>
</dbReference>
<dbReference type="Proteomes" id="UP000052015">
    <property type="component" value="Unassembled WGS sequence"/>
</dbReference>
<dbReference type="InterPro" id="IPR019606">
    <property type="entry name" value="GerMN"/>
</dbReference>
<dbReference type="RefSeq" id="WP_057979014.1">
    <property type="nucleotide sequence ID" value="NZ_LKHP01000009.1"/>
</dbReference>
<dbReference type="AlphaFoldDB" id="A0A0R3JZR5"/>
<dbReference type="PROSITE" id="PS51257">
    <property type="entry name" value="PROKAR_LIPOPROTEIN"/>
    <property type="match status" value="1"/>
</dbReference>
<keyword evidence="3" id="KW-1185">Reference proteome</keyword>
<name>A0A0R3JZR5_CALMK</name>
<dbReference type="PATRIC" id="fig|908809.3.peg.1683"/>
<dbReference type="Pfam" id="PF10646">
    <property type="entry name" value="Germane"/>
    <property type="match status" value="1"/>
</dbReference>
<proteinExistence type="predicted"/>
<accession>A0A0R3JZR5</accession>
<feature type="domain" description="GerMN" evidence="1">
    <location>
        <begin position="64"/>
        <end position="152"/>
    </location>
</feature>
<protein>
    <submittedName>
        <fullName evidence="2">Sporulation and spore germination</fullName>
    </submittedName>
</protein>
<evidence type="ECO:0000313" key="3">
    <source>
        <dbReference type="Proteomes" id="UP000052015"/>
    </source>
</evidence>
<gene>
    <name evidence="2" type="ORF">ABG79_01682</name>
</gene>
<dbReference type="EMBL" id="LKHP01000009">
    <property type="protein sequence ID" value="KRQ86476.1"/>
    <property type="molecule type" value="Genomic_DNA"/>
</dbReference>